<evidence type="ECO:0000313" key="2">
    <source>
        <dbReference type="Proteomes" id="UP000266340"/>
    </source>
</evidence>
<keyword evidence="2" id="KW-1185">Reference proteome</keyword>
<reference evidence="1 2" key="1">
    <citation type="submission" date="2018-09" db="EMBL/GenBank/DDBJ databases">
        <title>Cohnella cavernae sp. nov., isolated from a karst cave.</title>
        <authorList>
            <person name="Zhu H."/>
        </authorList>
    </citation>
    <scope>NUCLEOTIDE SEQUENCE [LARGE SCALE GENOMIC DNA]</scope>
    <source>
        <strain evidence="1 2">K2E09-144</strain>
    </source>
</reference>
<evidence type="ECO:0000313" key="1">
    <source>
        <dbReference type="EMBL" id="RIE04730.1"/>
    </source>
</evidence>
<dbReference type="RefSeq" id="WP_147355738.1">
    <property type="nucleotide sequence ID" value="NZ_JBHSOV010000005.1"/>
</dbReference>
<gene>
    <name evidence="1" type="ORF">D3H35_04400</name>
</gene>
<organism evidence="1 2">
    <name type="scientific">Cohnella faecalis</name>
    <dbReference type="NCBI Taxonomy" id="2315694"/>
    <lineage>
        <taxon>Bacteria</taxon>
        <taxon>Bacillati</taxon>
        <taxon>Bacillota</taxon>
        <taxon>Bacilli</taxon>
        <taxon>Bacillales</taxon>
        <taxon>Paenibacillaceae</taxon>
        <taxon>Cohnella</taxon>
    </lineage>
</organism>
<comment type="caution">
    <text evidence="1">The sequence shown here is derived from an EMBL/GenBank/DDBJ whole genome shotgun (WGS) entry which is preliminary data.</text>
</comment>
<accession>A0A398CRF0</accession>
<dbReference type="OrthoDB" id="2628648at2"/>
<dbReference type="AlphaFoldDB" id="A0A398CRF0"/>
<name>A0A398CRF0_9BACL</name>
<sequence>MSSFLDSIKEDPKDVLLFNESADLDGDGIEERVVAFGQSDDIKDPDINDSYINQIYMISEQNGKFERLGGNLAGETYYSYSIDIVRLQDSPQKYVYTRVTNGASLSGFILYELKELQPEVIEASSSATGVGGDELIDSDDDGRYDSFIQMRDSYDVLYYPVTRSFIWKQGKFVYEGASVALPDYPTAVREIITQYIGLKLIDAANSPEREERLKELCINESAVKAEFTWNDWSLPATVLGFEDSEDFKIDIEEQADSARAIVTISADSGNKHEYKFQLKKTENKWRIVSISDGR</sequence>
<proteinExistence type="predicted"/>
<protein>
    <submittedName>
        <fullName evidence="1">Uncharacterized protein</fullName>
    </submittedName>
</protein>
<dbReference type="EMBL" id="QXJM01000023">
    <property type="protein sequence ID" value="RIE04730.1"/>
    <property type="molecule type" value="Genomic_DNA"/>
</dbReference>
<dbReference type="Proteomes" id="UP000266340">
    <property type="component" value="Unassembled WGS sequence"/>
</dbReference>